<evidence type="ECO:0000313" key="3">
    <source>
        <dbReference type="Proteomes" id="UP000245086"/>
    </source>
</evidence>
<comment type="caution">
    <text evidence="2">The sequence shown here is derived from an EMBL/GenBank/DDBJ whole genome shotgun (WGS) entry which is preliminary data.</text>
</comment>
<organism evidence="2 3">
    <name type="scientific">Candidatus Phycosocius bacilliformis</name>
    <dbReference type="NCBI Taxonomy" id="1445552"/>
    <lineage>
        <taxon>Bacteria</taxon>
        <taxon>Pseudomonadati</taxon>
        <taxon>Pseudomonadota</taxon>
        <taxon>Alphaproteobacteria</taxon>
        <taxon>Caulobacterales</taxon>
        <taxon>Caulobacterales incertae sedis</taxon>
        <taxon>Candidatus Phycosocius</taxon>
    </lineage>
</organism>
<evidence type="ECO:0000313" key="2">
    <source>
        <dbReference type="EMBL" id="GBF59040.1"/>
    </source>
</evidence>
<feature type="transmembrane region" description="Helical" evidence="1">
    <location>
        <begin position="138"/>
        <end position="159"/>
    </location>
</feature>
<feature type="transmembrane region" description="Helical" evidence="1">
    <location>
        <begin position="298"/>
        <end position="318"/>
    </location>
</feature>
<feature type="transmembrane region" description="Helical" evidence="1">
    <location>
        <begin position="237"/>
        <end position="254"/>
    </location>
</feature>
<feature type="transmembrane region" description="Helical" evidence="1">
    <location>
        <begin position="430"/>
        <end position="451"/>
    </location>
</feature>
<feature type="transmembrane region" description="Helical" evidence="1">
    <location>
        <begin position="347"/>
        <end position="370"/>
    </location>
</feature>
<feature type="transmembrane region" description="Helical" evidence="1">
    <location>
        <begin position="266"/>
        <end position="286"/>
    </location>
</feature>
<dbReference type="EMBL" id="BFBR01000009">
    <property type="protein sequence ID" value="GBF59040.1"/>
    <property type="molecule type" value="Genomic_DNA"/>
</dbReference>
<reference evidence="2 3" key="1">
    <citation type="journal article" date="2018" name="Genome Announc.">
        <title>Draft Genome Sequence of "Candidatus Phycosocius bacilliformis," an Alphaproteobacterial Ectosymbiont of the Hydrocarbon-Producing Green Alga Botryococcus braunii.</title>
        <authorList>
            <person name="Tanabe Y."/>
            <person name="Yamaguchi H."/>
            <person name="Watanabe M.M."/>
        </authorList>
    </citation>
    <scope>NUCLEOTIDE SEQUENCE [LARGE SCALE GENOMIC DNA]</scope>
    <source>
        <strain evidence="2 3">BOTRYCO-2</strain>
    </source>
</reference>
<name>A0A2P2EDB4_9PROT</name>
<dbReference type="AlphaFoldDB" id="A0A2P2EDB4"/>
<feature type="transmembrane region" description="Helical" evidence="1">
    <location>
        <begin position="171"/>
        <end position="189"/>
    </location>
</feature>
<feature type="transmembrane region" description="Helical" evidence="1">
    <location>
        <begin position="405"/>
        <end position="423"/>
    </location>
</feature>
<evidence type="ECO:0008006" key="4">
    <source>
        <dbReference type="Google" id="ProtNLM"/>
    </source>
</evidence>
<feature type="transmembrane region" description="Helical" evidence="1">
    <location>
        <begin position="195"/>
        <end position="225"/>
    </location>
</feature>
<sequence length="600" mass="65781">MNNAGKTGDVFHPRTAFLFALIIAAIMASIDLVGAYARNSLDLLSDPDSNMRMQQVRDLLAGQSWFDVRMTRFGLEGYTPMHWPRLADIVPAGFIWALTPLIGREMAEVVTVTSVPMLYRVPLFFVCIWAAHRIVPSVTTRVVGLAALVLLIQLPFLHIHFRPGLIDHHNLQMIALAVLIGGFVGIRTLKSGVIAAVGLVFGLVIGFDAVPYVASAILALGLLWVFDPQAEQRFLKGFGYGTLALTALCAPIFIPQPWTNVWCDSWTVPVAAILFSSGGVAVLMATWLGNLPHWWQRLFAAILVGGGVLAGLVLLFPACLNPLPLQDPLIDKYWMSGITENSSLSKLVGASGSVVFIWLLPIVALIYFVYSIWLGRLTLEATLPALGMVAVGLLFSAAVSRGIPMLSLATALILTPLLAQFFSQAKSHKFAILFVCASLVFAAGSTIKSIVMPDKTWVTLVDGVRIPEETDAAFCLKPEDVAALRRLPPGLMIAPFGPSEFILRQTLHRTSFAGYHRAKDDNLWVIRWLIAQPEVAKSMLNEHHPRYVFTCKFDTHFKFMAESDPNSFVARLVQDKPPGWVKPVAELSGGGRVYEIFPTK</sequence>
<protein>
    <recommendedName>
        <fullName evidence="4">Glycosyltransferase RgtA/B/C/D-like domain-containing protein</fullName>
    </recommendedName>
</protein>
<keyword evidence="3" id="KW-1185">Reference proteome</keyword>
<proteinExistence type="predicted"/>
<keyword evidence="1" id="KW-1133">Transmembrane helix</keyword>
<dbReference type="Proteomes" id="UP000245086">
    <property type="component" value="Unassembled WGS sequence"/>
</dbReference>
<gene>
    <name evidence="2" type="ORF">PbB2_02732</name>
</gene>
<keyword evidence="1" id="KW-0472">Membrane</keyword>
<accession>A0A2P2EDB4</accession>
<feature type="transmembrane region" description="Helical" evidence="1">
    <location>
        <begin position="16"/>
        <end position="37"/>
    </location>
</feature>
<evidence type="ECO:0000256" key="1">
    <source>
        <dbReference type="SAM" id="Phobius"/>
    </source>
</evidence>
<feature type="transmembrane region" description="Helical" evidence="1">
    <location>
        <begin position="109"/>
        <end position="132"/>
    </location>
</feature>
<keyword evidence="1" id="KW-0812">Transmembrane</keyword>
<feature type="transmembrane region" description="Helical" evidence="1">
    <location>
        <begin position="377"/>
        <end position="399"/>
    </location>
</feature>